<gene>
    <name evidence="3" type="ORF">STRIP9103_09466</name>
</gene>
<dbReference type="Proteomes" id="UP000010411">
    <property type="component" value="Unassembled WGS sequence"/>
</dbReference>
<dbReference type="InterPro" id="IPR055247">
    <property type="entry name" value="InsJ-like_HTH"/>
</dbReference>
<feature type="region of interest" description="Disordered" evidence="1">
    <location>
        <begin position="181"/>
        <end position="205"/>
    </location>
</feature>
<feature type="domain" description="Insertion element IS150 protein InsJ-like helix-turn-helix" evidence="2">
    <location>
        <begin position="33"/>
        <end position="85"/>
    </location>
</feature>
<name>L1KHW7_9ACTN</name>
<feature type="compositionally biased region" description="Basic residues" evidence="1">
    <location>
        <begin position="195"/>
        <end position="204"/>
    </location>
</feature>
<dbReference type="EMBL" id="AEJC01000671">
    <property type="protein sequence ID" value="EKX60177.1"/>
    <property type="molecule type" value="Genomic_DNA"/>
</dbReference>
<feature type="region of interest" description="Disordered" evidence="1">
    <location>
        <begin position="113"/>
        <end position="142"/>
    </location>
</feature>
<evidence type="ECO:0000313" key="3">
    <source>
        <dbReference type="EMBL" id="EKX60177.1"/>
    </source>
</evidence>
<comment type="caution">
    <text evidence="3">The sequence shown here is derived from an EMBL/GenBank/DDBJ whole genome shotgun (WGS) entry which is preliminary data.</text>
</comment>
<keyword evidence="4" id="KW-1185">Reference proteome</keyword>
<sequence length="218" mass="23892">MAERVRVREIEDDEGRRLLRIIRRGTGSAVTWRRAQMVLPYAQGMPVVKIAEVAFTSADRARDVIHNFNADGFEVLYPKYEGGRPGSATRTAPSAVTDQSDLPLDALITAEGATSAITPATPTGSRTSSGCQATPDTRPGREANVAAVSCPTAVAWRTSSVPRNPLPPMIRTVMDRHRSERGSMVGWGRPGLARPRPKPSWRRPQRGDYRCAWPTICD</sequence>
<protein>
    <recommendedName>
        <fullName evidence="2">Insertion element IS150 protein InsJ-like helix-turn-helix domain-containing protein</fullName>
    </recommendedName>
</protein>
<evidence type="ECO:0000256" key="1">
    <source>
        <dbReference type="SAM" id="MobiDB-lite"/>
    </source>
</evidence>
<reference evidence="3 4" key="1">
    <citation type="submission" date="2012-11" db="EMBL/GenBank/DDBJ databases">
        <authorList>
            <person name="Huguet-Tapia J.C."/>
            <person name="Durkin A.S."/>
            <person name="Pettis G.S."/>
            <person name="Badger J.H."/>
        </authorList>
    </citation>
    <scope>NUCLEOTIDE SEQUENCE [LARGE SCALE GENOMIC DNA]</scope>
    <source>
        <strain evidence="3 4">91-03</strain>
    </source>
</reference>
<organism evidence="3 4">
    <name type="scientific">Streptomyces ipomoeae 91-03</name>
    <dbReference type="NCBI Taxonomy" id="698759"/>
    <lineage>
        <taxon>Bacteria</taxon>
        <taxon>Bacillati</taxon>
        <taxon>Actinomycetota</taxon>
        <taxon>Actinomycetes</taxon>
        <taxon>Kitasatosporales</taxon>
        <taxon>Streptomycetaceae</taxon>
        <taxon>Streptomyces</taxon>
    </lineage>
</organism>
<dbReference type="Pfam" id="PF13518">
    <property type="entry name" value="HTH_28"/>
    <property type="match status" value="1"/>
</dbReference>
<accession>L1KHW7</accession>
<proteinExistence type="predicted"/>
<dbReference type="AlphaFoldDB" id="L1KHW7"/>
<evidence type="ECO:0000259" key="2">
    <source>
        <dbReference type="Pfam" id="PF13518"/>
    </source>
</evidence>
<evidence type="ECO:0000313" key="4">
    <source>
        <dbReference type="Proteomes" id="UP000010411"/>
    </source>
</evidence>
<feature type="compositionally biased region" description="Polar residues" evidence="1">
    <location>
        <begin position="115"/>
        <end position="135"/>
    </location>
</feature>